<organism evidence="2 3">
    <name type="scientific">Anseongella ginsenosidimutans</name>
    <dbReference type="NCBI Taxonomy" id="496056"/>
    <lineage>
        <taxon>Bacteria</taxon>
        <taxon>Pseudomonadati</taxon>
        <taxon>Bacteroidota</taxon>
        <taxon>Sphingobacteriia</taxon>
        <taxon>Sphingobacteriales</taxon>
        <taxon>Sphingobacteriaceae</taxon>
        <taxon>Anseongella</taxon>
    </lineage>
</organism>
<comment type="caution">
    <text evidence="2">The sequence shown here is derived from an EMBL/GenBank/DDBJ whole genome shotgun (WGS) entry which is preliminary data.</text>
</comment>
<dbReference type="InterPro" id="IPR036271">
    <property type="entry name" value="Tet_transcr_reg_TetR-rel_C_sf"/>
</dbReference>
<protein>
    <submittedName>
        <fullName evidence="2">AcrR family transcriptional regulator</fullName>
    </submittedName>
</protein>
<dbReference type="Pfam" id="PF17931">
    <property type="entry name" value="TetR_C_23"/>
    <property type="match status" value="1"/>
</dbReference>
<keyword evidence="3" id="KW-1185">Reference proteome</keyword>
<dbReference type="OrthoDB" id="977687at2"/>
<evidence type="ECO:0000313" key="3">
    <source>
        <dbReference type="Proteomes" id="UP000295807"/>
    </source>
</evidence>
<gene>
    <name evidence="2" type="ORF">EDD80_106134</name>
</gene>
<dbReference type="InterPro" id="IPR009057">
    <property type="entry name" value="Homeodomain-like_sf"/>
</dbReference>
<dbReference type="AlphaFoldDB" id="A0A4R3KR35"/>
<sequence length="220" mass="25804">MEKKTSEERIREAYIDHVLTHNQKPVSVYAFMKKLRLSESVFYRHYPSFEALEAGIWDEIFGSTLAAVTASPEFASFSARDKTLTLFYSFTEAMKPNRSFIRYSFKDSPRFPGEVRVLRKVRESFRLFCENVIGQGLESGELSKRKYLDQRYKDALWLQFIFIIRFWVNDTSPEFEKTDEAIEKGVQLTFDLMGHSPLDNLVEYGKFLFRNAKFAYEGAK</sequence>
<evidence type="ECO:0000313" key="2">
    <source>
        <dbReference type="EMBL" id="TCS86823.1"/>
    </source>
</evidence>
<reference evidence="2 3" key="1">
    <citation type="submission" date="2019-03" db="EMBL/GenBank/DDBJ databases">
        <title>Genomic Encyclopedia of Type Strains, Phase IV (KMG-IV): sequencing the most valuable type-strain genomes for metagenomic binning, comparative biology and taxonomic classification.</title>
        <authorList>
            <person name="Goeker M."/>
        </authorList>
    </citation>
    <scope>NUCLEOTIDE SEQUENCE [LARGE SCALE GENOMIC DNA]</scope>
    <source>
        <strain evidence="2 3">DSM 21100</strain>
    </source>
</reference>
<dbReference type="Proteomes" id="UP000295807">
    <property type="component" value="Unassembled WGS sequence"/>
</dbReference>
<dbReference type="EMBL" id="SMAD01000006">
    <property type="protein sequence ID" value="TCS86823.1"/>
    <property type="molecule type" value="Genomic_DNA"/>
</dbReference>
<dbReference type="Gene3D" id="1.10.357.10">
    <property type="entry name" value="Tetracycline Repressor, domain 2"/>
    <property type="match status" value="1"/>
</dbReference>
<proteinExistence type="predicted"/>
<dbReference type="SUPFAM" id="SSF46689">
    <property type="entry name" value="Homeodomain-like"/>
    <property type="match status" value="1"/>
</dbReference>
<dbReference type="SUPFAM" id="SSF48498">
    <property type="entry name" value="Tetracyclin repressor-like, C-terminal domain"/>
    <property type="match status" value="1"/>
</dbReference>
<accession>A0A4R3KR35</accession>
<dbReference type="InterPro" id="IPR041673">
    <property type="entry name" value="TetR_C_23"/>
</dbReference>
<name>A0A4R3KR35_9SPHI</name>
<dbReference type="RefSeq" id="WP_132129385.1">
    <property type="nucleotide sequence ID" value="NZ_CP042432.1"/>
</dbReference>
<feature type="domain" description="Tetracyclin repressor-like C-terminal" evidence="1">
    <location>
        <begin position="82"/>
        <end position="208"/>
    </location>
</feature>
<evidence type="ECO:0000259" key="1">
    <source>
        <dbReference type="Pfam" id="PF17931"/>
    </source>
</evidence>